<dbReference type="Pfam" id="PF09438">
    <property type="entry name" value="DUF2017"/>
    <property type="match status" value="1"/>
</dbReference>
<evidence type="ECO:0000256" key="1">
    <source>
        <dbReference type="SAM" id="MobiDB-lite"/>
    </source>
</evidence>
<reference evidence="2 3" key="1">
    <citation type="submission" date="2020-07" db="EMBL/GenBank/DDBJ databases">
        <title>Sequencing the genomes of 1000 actinobacteria strains.</title>
        <authorList>
            <person name="Klenk H.-P."/>
        </authorList>
    </citation>
    <scope>NUCLEOTIDE SEQUENCE [LARGE SCALE GENOMIC DNA]</scope>
    <source>
        <strain evidence="2 3">DSM 103164</strain>
    </source>
</reference>
<accession>A0A7Z0IK52</accession>
<feature type="region of interest" description="Disordered" evidence="1">
    <location>
        <begin position="56"/>
        <end position="86"/>
    </location>
</feature>
<name>A0A7Z0IK52_9ACTN</name>
<evidence type="ECO:0000313" key="3">
    <source>
        <dbReference type="Proteomes" id="UP000527616"/>
    </source>
</evidence>
<dbReference type="EMBL" id="JACBZS010000001">
    <property type="protein sequence ID" value="NYI70161.1"/>
    <property type="molecule type" value="Genomic_DNA"/>
</dbReference>
<dbReference type="RefSeq" id="WP_179444145.1">
    <property type="nucleotide sequence ID" value="NZ_JACBZS010000001.1"/>
</dbReference>
<proteinExistence type="predicted"/>
<gene>
    <name evidence="2" type="ORF">GGQ54_000721</name>
</gene>
<dbReference type="AlphaFoldDB" id="A0A7Z0IK52"/>
<dbReference type="Proteomes" id="UP000527616">
    <property type="component" value="Unassembled WGS sequence"/>
</dbReference>
<comment type="caution">
    <text evidence="2">The sequence shown here is derived from an EMBL/GenBank/DDBJ whole genome shotgun (WGS) entry which is preliminary data.</text>
</comment>
<evidence type="ECO:0000313" key="2">
    <source>
        <dbReference type="EMBL" id="NYI70161.1"/>
    </source>
</evidence>
<dbReference type="InterPro" id="IPR018561">
    <property type="entry name" value="AosR"/>
</dbReference>
<protein>
    <recommendedName>
        <fullName evidence="4">DUF2017 domain-containing protein</fullName>
    </recommendedName>
</protein>
<keyword evidence="3" id="KW-1185">Reference proteome</keyword>
<organism evidence="2 3">
    <name type="scientific">Naumannella cuiyingiana</name>
    <dbReference type="NCBI Taxonomy" id="1347891"/>
    <lineage>
        <taxon>Bacteria</taxon>
        <taxon>Bacillati</taxon>
        <taxon>Actinomycetota</taxon>
        <taxon>Actinomycetes</taxon>
        <taxon>Propionibacteriales</taxon>
        <taxon>Propionibacteriaceae</taxon>
        <taxon>Naumannella</taxon>
    </lineage>
</organism>
<evidence type="ECO:0008006" key="4">
    <source>
        <dbReference type="Google" id="ProtNLM"/>
    </source>
</evidence>
<sequence>MRRFTRKGSVLTARMSEAEVAMLASLIGQLVELTTDALGEPAAESADPLERLSAELSAEPDEPEQSGDPVIQRLFPNPYPHDPQAASDYRRYTQADLRDQLVAHARQVLDDLAASGSGSRPVAVAEADVDSWLKVLTALRLSLAARLGVSDAEGVEELAALPEDDARAYLYSVFEWLGFAQETLVGSL</sequence>